<evidence type="ECO:0000313" key="4">
    <source>
        <dbReference type="EMBL" id="MEI5984777.1"/>
    </source>
</evidence>
<organism evidence="4 5">
    <name type="scientific">Sphingobacterium tenebrionis</name>
    <dbReference type="NCBI Taxonomy" id="3111775"/>
    <lineage>
        <taxon>Bacteria</taxon>
        <taxon>Pseudomonadati</taxon>
        <taxon>Bacteroidota</taxon>
        <taxon>Sphingobacteriia</taxon>
        <taxon>Sphingobacteriales</taxon>
        <taxon>Sphingobacteriaceae</taxon>
        <taxon>Sphingobacterium</taxon>
    </lineage>
</organism>
<feature type="DNA-binding region" description="H-T-H motif" evidence="2">
    <location>
        <begin position="29"/>
        <end position="48"/>
    </location>
</feature>
<dbReference type="InterPro" id="IPR050109">
    <property type="entry name" value="HTH-type_TetR-like_transc_reg"/>
</dbReference>
<evidence type="ECO:0000256" key="1">
    <source>
        <dbReference type="ARBA" id="ARBA00023125"/>
    </source>
</evidence>
<dbReference type="Gene3D" id="1.10.357.10">
    <property type="entry name" value="Tetracycline Repressor, domain 2"/>
    <property type="match status" value="1"/>
</dbReference>
<feature type="domain" description="HTH tetR-type" evidence="3">
    <location>
        <begin position="6"/>
        <end position="66"/>
    </location>
</feature>
<dbReference type="PRINTS" id="PR00455">
    <property type="entry name" value="HTHTETR"/>
</dbReference>
<name>A0ABU8I5H0_9SPHI</name>
<dbReference type="SUPFAM" id="SSF46689">
    <property type="entry name" value="Homeodomain-like"/>
    <property type="match status" value="1"/>
</dbReference>
<reference evidence="4 5" key="1">
    <citation type="submission" date="2024-01" db="EMBL/GenBank/DDBJ databases">
        <title>Sphingobacterium tenebrionis sp. nov., a novel endophyte isolated from tenebrio molitor intestines.</title>
        <authorList>
            <person name="Zhang C."/>
        </authorList>
    </citation>
    <scope>NUCLEOTIDE SEQUENCE [LARGE SCALE GENOMIC DNA]</scope>
    <source>
        <strain evidence="4 5">PU5-4</strain>
    </source>
</reference>
<evidence type="ECO:0000256" key="2">
    <source>
        <dbReference type="PROSITE-ProRule" id="PRU00335"/>
    </source>
</evidence>
<gene>
    <name evidence="4" type="ORF">VJ786_07675</name>
</gene>
<keyword evidence="5" id="KW-1185">Reference proteome</keyword>
<keyword evidence="1 2" id="KW-0238">DNA-binding</keyword>
<dbReference type="PANTHER" id="PTHR30055">
    <property type="entry name" value="HTH-TYPE TRANSCRIPTIONAL REGULATOR RUTR"/>
    <property type="match status" value="1"/>
</dbReference>
<evidence type="ECO:0000313" key="5">
    <source>
        <dbReference type="Proteomes" id="UP001363035"/>
    </source>
</evidence>
<dbReference type="InterPro" id="IPR001647">
    <property type="entry name" value="HTH_TetR"/>
</dbReference>
<protein>
    <submittedName>
        <fullName evidence="4">TetR/AcrR family transcriptional regulator</fullName>
    </submittedName>
</protein>
<dbReference type="InterPro" id="IPR009057">
    <property type="entry name" value="Homeodomain-like_sf"/>
</dbReference>
<evidence type="ECO:0000259" key="3">
    <source>
        <dbReference type="PROSITE" id="PS50977"/>
    </source>
</evidence>
<dbReference type="RefSeq" id="WP_099366991.1">
    <property type="nucleotide sequence ID" value="NZ_JAYLLN010000014.1"/>
</dbReference>
<dbReference type="PROSITE" id="PS50977">
    <property type="entry name" value="HTH_TETR_2"/>
    <property type="match status" value="1"/>
</dbReference>
<dbReference type="EMBL" id="JAYLLN010000014">
    <property type="protein sequence ID" value="MEI5984777.1"/>
    <property type="molecule type" value="Genomic_DNA"/>
</dbReference>
<dbReference type="Pfam" id="PF00440">
    <property type="entry name" value="TetR_N"/>
    <property type="match status" value="1"/>
</dbReference>
<dbReference type="Proteomes" id="UP001363035">
    <property type="component" value="Unassembled WGS sequence"/>
</dbReference>
<dbReference type="InterPro" id="IPR023772">
    <property type="entry name" value="DNA-bd_HTH_TetR-type_CS"/>
</dbReference>
<accession>A0ABU8I5H0</accession>
<dbReference type="PANTHER" id="PTHR30055:SF223">
    <property type="entry name" value="HTH-TYPE TRANSCRIPTIONAL REGULATOR UIDR"/>
    <property type="match status" value="1"/>
</dbReference>
<comment type="caution">
    <text evidence="4">The sequence shown here is derived from an EMBL/GenBank/DDBJ whole genome shotgun (WGS) entry which is preliminary data.</text>
</comment>
<dbReference type="PROSITE" id="PS01081">
    <property type="entry name" value="HTH_TETR_1"/>
    <property type="match status" value="1"/>
</dbReference>
<sequence>MKETSLSRKEKILQTALQLFATKGYLDSSTKEIAAQAGVSEALIFKHFGNKDALLAHIVKSGYRKVLMQHKGMMTYKGAKDFLRNMVLLPSQLVAEEPLFWKLQERLSHHSFSKSQHELFIKPVQPIVHRAFVELGFKNPELETQFLLLVIDMLWKKEACGDIENAAELASLIQKKYDLT</sequence>
<proteinExistence type="predicted"/>